<sequence length="289" mass="32765">MQSTIRNPKRRFLRYLSLYDGDEYAKGFSVYMSRNSIVGLGAHFTRTAQFSGHQHGCELYFPLCDGEQIAYAWLRIPNVLSSAFAEPALVIQTTSQRTHTFGPYILPHLASGNHFNWILLGQKGCITGFYYENVNTGKTIRRLGVIGDGTATTTTPLPPRYHRCDFPMPLVGSPNVDLFLSLAVLRDLGVVKVCYVDTRCTGMWICYRDNHTVVLGQWHTSRNSRYACIYHDCGTTITNIYFRMSKSRRVVTAIDFSRDVAETADSEYHVFGIGEVRVLKNLNTRYSLT</sequence>
<organism evidence="1 2">
    <name type="scientific">Phlyctema vagabunda</name>
    <dbReference type="NCBI Taxonomy" id="108571"/>
    <lineage>
        <taxon>Eukaryota</taxon>
        <taxon>Fungi</taxon>
        <taxon>Dikarya</taxon>
        <taxon>Ascomycota</taxon>
        <taxon>Pezizomycotina</taxon>
        <taxon>Leotiomycetes</taxon>
        <taxon>Helotiales</taxon>
        <taxon>Dermateaceae</taxon>
        <taxon>Phlyctema</taxon>
    </lineage>
</organism>
<proteinExistence type="predicted"/>
<keyword evidence="2" id="KW-1185">Reference proteome</keyword>
<name>A0ABR4P1K3_9HELO</name>
<evidence type="ECO:0000313" key="2">
    <source>
        <dbReference type="Proteomes" id="UP001629113"/>
    </source>
</evidence>
<accession>A0ABR4P1K3</accession>
<dbReference type="Proteomes" id="UP001629113">
    <property type="component" value="Unassembled WGS sequence"/>
</dbReference>
<gene>
    <name evidence="1" type="ORF">PVAG01_11177</name>
</gene>
<protein>
    <recommendedName>
        <fullName evidence="3">F-box protein</fullName>
    </recommendedName>
</protein>
<dbReference type="EMBL" id="JBFCZG010000011">
    <property type="protein sequence ID" value="KAL3417177.1"/>
    <property type="molecule type" value="Genomic_DNA"/>
</dbReference>
<evidence type="ECO:0000313" key="1">
    <source>
        <dbReference type="EMBL" id="KAL3417177.1"/>
    </source>
</evidence>
<comment type="caution">
    <text evidence="1">The sequence shown here is derived from an EMBL/GenBank/DDBJ whole genome shotgun (WGS) entry which is preliminary data.</text>
</comment>
<reference evidence="1 2" key="1">
    <citation type="submission" date="2024-06" db="EMBL/GenBank/DDBJ databases">
        <title>Complete genome of Phlyctema vagabunda strain 19-DSS-EL-015.</title>
        <authorList>
            <person name="Fiorenzani C."/>
        </authorList>
    </citation>
    <scope>NUCLEOTIDE SEQUENCE [LARGE SCALE GENOMIC DNA]</scope>
    <source>
        <strain evidence="1 2">19-DSS-EL-015</strain>
    </source>
</reference>
<evidence type="ECO:0008006" key="3">
    <source>
        <dbReference type="Google" id="ProtNLM"/>
    </source>
</evidence>